<evidence type="ECO:0000256" key="1">
    <source>
        <dbReference type="ARBA" id="ARBA00022722"/>
    </source>
</evidence>
<keyword evidence="2" id="KW-0378">Hydrolase</keyword>
<dbReference type="InterPro" id="IPR034922">
    <property type="entry name" value="REX1-like_exo"/>
</dbReference>
<name>A0AAW0PL90_9GOBI</name>
<dbReference type="PANTHER" id="PTHR12801:SF82">
    <property type="entry name" value="RNA EXONUCLEASE 5"/>
    <property type="match status" value="1"/>
</dbReference>
<dbReference type="InterPro" id="IPR012337">
    <property type="entry name" value="RNaseH-like_sf"/>
</dbReference>
<dbReference type="InterPro" id="IPR013520">
    <property type="entry name" value="Ribonucl_H"/>
</dbReference>
<dbReference type="PANTHER" id="PTHR12801">
    <property type="entry name" value="RNA EXONUCLEASE REXO1 / RECO3 FAMILY MEMBER-RELATED"/>
    <property type="match status" value="1"/>
</dbReference>
<keyword evidence="3" id="KW-0269">Exonuclease</keyword>
<evidence type="ECO:0000313" key="5">
    <source>
        <dbReference type="EMBL" id="KAK7929637.1"/>
    </source>
</evidence>
<feature type="domain" description="Exonuclease" evidence="4">
    <location>
        <begin position="135"/>
        <end position="291"/>
    </location>
</feature>
<dbReference type="Proteomes" id="UP001460270">
    <property type="component" value="Unassembled WGS sequence"/>
</dbReference>
<dbReference type="FunFam" id="3.30.420.10:FF:000175">
    <property type="entry name" value="RNA exonuclease 5"/>
    <property type="match status" value="1"/>
</dbReference>
<dbReference type="EMBL" id="JBBPFD010000004">
    <property type="protein sequence ID" value="KAK7929637.1"/>
    <property type="molecule type" value="Genomic_DNA"/>
</dbReference>
<dbReference type="SUPFAM" id="SSF53098">
    <property type="entry name" value="Ribonuclease H-like"/>
    <property type="match status" value="1"/>
</dbReference>
<dbReference type="Gene3D" id="3.30.420.10">
    <property type="entry name" value="Ribonuclease H-like superfamily/Ribonuclease H"/>
    <property type="match status" value="1"/>
</dbReference>
<gene>
    <name evidence="5" type="ORF">WMY93_006032</name>
</gene>
<evidence type="ECO:0000313" key="6">
    <source>
        <dbReference type="Proteomes" id="UP001460270"/>
    </source>
</evidence>
<protein>
    <recommendedName>
        <fullName evidence="4">Exonuclease domain-containing protein</fullName>
    </recommendedName>
</protein>
<evidence type="ECO:0000256" key="3">
    <source>
        <dbReference type="ARBA" id="ARBA00022839"/>
    </source>
</evidence>
<accession>A0AAW0PL90</accession>
<evidence type="ECO:0000256" key="2">
    <source>
        <dbReference type="ARBA" id="ARBA00022801"/>
    </source>
</evidence>
<dbReference type="AlphaFoldDB" id="A0AAW0PL90"/>
<sequence length="488" mass="54350">MSLEIPFMCVWLSAGTSGRSSADRHIHMNEISSDICRSLLLSALAIKRDGALSPALLLAPFTHRPVFQESFFPGHCSGLKSHPVICKFGTEKRGLTAYLLSAEEMSKKNFPLIGSPGCEDFVCTDSDPVVSDSSPLFGLDCEMTVVGLELTRVSLVDSSGACVLDELVKPPNRIRNYLTQFSGVTRQMLKPVYTSLSEVQVRLRSLLPRDAVLVGHSLENDLRALKMVHPHVIDSSLLYRRHCGQRFKLKVLTETLLGKQIQTEDRRGHDPCEDALAALELVQYFISKGPLKIVEEHQEQLWGFTLTEEPSSPAAEEESSDQSSSRFSDVLQARERSVLFCGRRSDLHLHLSKQQWLGSDRQVLQAFRHQPKCASFSVLQFCPRQRGALQPRSGHRPALLLLLCGPVCAVRRAPPSSLHRRRCEAPVLLLRAPALDPNHTHSAEVHAELRFERPEAALLALSALNSLTLQGHSLKVQRPVTDSTWTWT</sequence>
<evidence type="ECO:0000259" key="4">
    <source>
        <dbReference type="SMART" id="SM00479"/>
    </source>
</evidence>
<organism evidence="5 6">
    <name type="scientific">Mugilogobius chulae</name>
    <name type="common">yellowstripe goby</name>
    <dbReference type="NCBI Taxonomy" id="88201"/>
    <lineage>
        <taxon>Eukaryota</taxon>
        <taxon>Metazoa</taxon>
        <taxon>Chordata</taxon>
        <taxon>Craniata</taxon>
        <taxon>Vertebrata</taxon>
        <taxon>Euteleostomi</taxon>
        <taxon>Actinopterygii</taxon>
        <taxon>Neopterygii</taxon>
        <taxon>Teleostei</taxon>
        <taxon>Neoteleostei</taxon>
        <taxon>Acanthomorphata</taxon>
        <taxon>Gobiaria</taxon>
        <taxon>Gobiiformes</taxon>
        <taxon>Gobioidei</taxon>
        <taxon>Gobiidae</taxon>
        <taxon>Gobionellinae</taxon>
        <taxon>Mugilogobius</taxon>
    </lineage>
</organism>
<keyword evidence="6" id="KW-1185">Reference proteome</keyword>
<dbReference type="SMART" id="SM00479">
    <property type="entry name" value="EXOIII"/>
    <property type="match status" value="1"/>
</dbReference>
<dbReference type="GO" id="GO:0003676">
    <property type="term" value="F:nucleic acid binding"/>
    <property type="evidence" value="ECO:0007669"/>
    <property type="project" value="InterPro"/>
</dbReference>
<dbReference type="GO" id="GO:0004527">
    <property type="term" value="F:exonuclease activity"/>
    <property type="evidence" value="ECO:0007669"/>
    <property type="project" value="UniProtKB-KW"/>
</dbReference>
<dbReference type="InterPro" id="IPR047021">
    <property type="entry name" value="REXO1/3/4-like"/>
</dbReference>
<reference evidence="6" key="1">
    <citation type="submission" date="2024-04" db="EMBL/GenBank/DDBJ databases">
        <title>Salinicola lusitanus LLJ914,a marine bacterium isolated from the Okinawa Trough.</title>
        <authorList>
            <person name="Li J."/>
        </authorList>
    </citation>
    <scope>NUCLEOTIDE SEQUENCE [LARGE SCALE GENOMIC DNA]</scope>
</reference>
<dbReference type="GO" id="GO:0005634">
    <property type="term" value="C:nucleus"/>
    <property type="evidence" value="ECO:0007669"/>
    <property type="project" value="TreeGrafter"/>
</dbReference>
<keyword evidence="1" id="KW-0540">Nuclease</keyword>
<dbReference type="InterPro" id="IPR036397">
    <property type="entry name" value="RNaseH_sf"/>
</dbReference>
<dbReference type="Pfam" id="PF00929">
    <property type="entry name" value="RNase_T"/>
    <property type="match status" value="1"/>
</dbReference>
<dbReference type="CDD" id="cd06145">
    <property type="entry name" value="REX1_like"/>
    <property type="match status" value="1"/>
</dbReference>
<comment type="caution">
    <text evidence="5">The sequence shown here is derived from an EMBL/GenBank/DDBJ whole genome shotgun (WGS) entry which is preliminary data.</text>
</comment>
<proteinExistence type="predicted"/>